<evidence type="ECO:0000313" key="2">
    <source>
        <dbReference type="EMBL" id="NJP68608.1"/>
    </source>
</evidence>
<dbReference type="InterPro" id="IPR027417">
    <property type="entry name" value="P-loop_NTPase"/>
</dbReference>
<gene>
    <name evidence="2" type="ORF">HCJ92_20495</name>
</gene>
<evidence type="ECO:0008006" key="4">
    <source>
        <dbReference type="Google" id="ProtNLM"/>
    </source>
</evidence>
<keyword evidence="3" id="KW-1185">Reference proteome</keyword>
<dbReference type="Gene3D" id="3.40.50.300">
    <property type="entry name" value="P-loop containing nucleotide triphosphate hydrolases"/>
    <property type="match status" value="1"/>
</dbReference>
<reference evidence="2 3" key="1">
    <citation type="submission" date="2020-03" db="EMBL/GenBank/DDBJ databases">
        <title>Draft genome of Streptomyces sp. ventii, isolated from the Axial Seamount in the Pacific Ocean, and resequencing of the two type strains Streptomyces lonarensis strain NCL 716 and Streptomyces bohaiensis strain 11A07.</title>
        <authorList>
            <person name="Loughran R.M."/>
            <person name="Pfannmuller K.M."/>
            <person name="Wasson B.J."/>
            <person name="Deadmond M.C."/>
            <person name="Paddock B.E."/>
            <person name="Koyack M.J."/>
            <person name="Gallegos D.A."/>
            <person name="Mitchell E.A."/>
            <person name="Ushijima B."/>
            <person name="Saw J.H."/>
            <person name="Mcphail K.L."/>
            <person name="Videau P."/>
        </authorList>
    </citation>
    <scope>NUCLEOTIDE SEQUENCE [LARGE SCALE GENOMIC DNA]</scope>
    <source>
        <strain evidence="3">5675061</strain>
    </source>
</reference>
<name>A0ABX1AT31_9ACTN</name>
<protein>
    <recommendedName>
        <fullName evidence="4">FtsK domain-containing protein</fullName>
    </recommendedName>
</protein>
<accession>A0ABX1AT31</accession>
<comment type="caution">
    <text evidence="2">The sequence shown here is derived from an EMBL/GenBank/DDBJ whole genome shotgun (WGS) entry which is preliminary data.</text>
</comment>
<feature type="compositionally biased region" description="Acidic residues" evidence="1">
    <location>
        <begin position="442"/>
        <end position="451"/>
    </location>
</feature>
<organism evidence="2 3">
    <name type="scientific">Streptomyces spiramenti</name>
    <dbReference type="NCBI Taxonomy" id="2720606"/>
    <lineage>
        <taxon>Bacteria</taxon>
        <taxon>Bacillati</taxon>
        <taxon>Actinomycetota</taxon>
        <taxon>Actinomycetes</taxon>
        <taxon>Kitasatosporales</taxon>
        <taxon>Streptomycetaceae</taxon>
        <taxon>Streptomyces</taxon>
    </lineage>
</organism>
<sequence length="469" mass="48854">ALALLWLVPHGPLLAGCALLPVAAVAGRRAERGGAARAAETAALAEERAERLRVVYEALVPYFAAPEGCAADTAYTYGGSFEDVIRDPGFEGDRITTLCLRYPAHFPDGDAEARARVEEVLTAKTGRERELRLCWDREHNRLRLEVLPPLPDGVCAQRFVTGPGEAVLGFTDADAVDRTVPVTSGEADADVTDAAPVVWRTGARAPAAHLLATGRPGSGTTSLLRSLALQALNDGDVLLVDGSGAGEFACFAGRRGVLTVESSPTGAAAALEWATVETERRLAELALARRTAVADHPCPLRPLWIVVDRPALLAHRARTAGTRDPQELLEVPLRHGRAAEVTVVVAEQLDGLASLGPALTGCTEARVVLGPVPGALLHELLGGVPTSTPPPGAAPGRGYARPAPGVLLRLQAPAAPDPYDDTTDERQRRAVLALLPERPGESADEADDEVGDGTVAGGIVGGGRGAAHA</sequence>
<proteinExistence type="predicted"/>
<dbReference type="RefSeq" id="WP_167935096.1">
    <property type="nucleotide sequence ID" value="NZ_JAAVJB010000241.1"/>
</dbReference>
<evidence type="ECO:0000256" key="1">
    <source>
        <dbReference type="SAM" id="MobiDB-lite"/>
    </source>
</evidence>
<dbReference type="EMBL" id="JAAVJB010000241">
    <property type="protein sequence ID" value="NJP68608.1"/>
    <property type="molecule type" value="Genomic_DNA"/>
</dbReference>
<feature type="region of interest" description="Disordered" evidence="1">
    <location>
        <begin position="434"/>
        <end position="469"/>
    </location>
</feature>
<feature type="compositionally biased region" description="Gly residues" evidence="1">
    <location>
        <begin position="454"/>
        <end position="469"/>
    </location>
</feature>
<evidence type="ECO:0000313" key="3">
    <source>
        <dbReference type="Proteomes" id="UP000746503"/>
    </source>
</evidence>
<dbReference type="SUPFAM" id="SSF52540">
    <property type="entry name" value="P-loop containing nucleoside triphosphate hydrolases"/>
    <property type="match status" value="1"/>
</dbReference>
<feature type="non-terminal residue" evidence="2">
    <location>
        <position position="1"/>
    </location>
</feature>
<dbReference type="Proteomes" id="UP000746503">
    <property type="component" value="Unassembled WGS sequence"/>
</dbReference>